<evidence type="ECO:0000259" key="2">
    <source>
        <dbReference type="Pfam" id="PF01464"/>
    </source>
</evidence>
<feature type="chain" id="PRO_5025342357" evidence="1">
    <location>
        <begin position="20"/>
        <end position="182"/>
    </location>
</feature>
<keyword evidence="1" id="KW-0732">Signal</keyword>
<dbReference type="SUPFAM" id="SSF53955">
    <property type="entry name" value="Lysozyme-like"/>
    <property type="match status" value="1"/>
</dbReference>
<accession>A0A6B3SRN5</accession>
<dbReference type="RefSeq" id="WP_163967235.1">
    <property type="nucleotide sequence ID" value="NZ_JAAIVB010000069.1"/>
</dbReference>
<sequence length="182" mass="20104">MILKRFLFISLFVVTRVAAAQQLDACFAASAKKYNLDPRLLWSIAMVESRGRASAINLTHYQRTNSVDLGIMQINSGHLPTLARYGITRDMLMNDSCLNIDVGAWILADSVRRNGATWNAVGAYNTACSQLKGKACEDSRRRYTDLVWKWYAGAGKTLPAQAYVQTARAPAGPAITIEDETN</sequence>
<evidence type="ECO:0000313" key="3">
    <source>
        <dbReference type="EMBL" id="NEX63403.1"/>
    </source>
</evidence>
<dbReference type="InterPro" id="IPR008258">
    <property type="entry name" value="Transglycosylase_SLT_dom_1"/>
</dbReference>
<proteinExistence type="predicted"/>
<evidence type="ECO:0000256" key="1">
    <source>
        <dbReference type="SAM" id="SignalP"/>
    </source>
</evidence>
<gene>
    <name evidence="3" type="ORF">G3574_20185</name>
</gene>
<organism evidence="3 4">
    <name type="scientific">Noviherbaspirillum galbum</name>
    <dbReference type="NCBI Taxonomy" id="2709383"/>
    <lineage>
        <taxon>Bacteria</taxon>
        <taxon>Pseudomonadati</taxon>
        <taxon>Pseudomonadota</taxon>
        <taxon>Betaproteobacteria</taxon>
        <taxon>Burkholderiales</taxon>
        <taxon>Oxalobacteraceae</taxon>
        <taxon>Noviherbaspirillum</taxon>
    </lineage>
</organism>
<keyword evidence="4" id="KW-1185">Reference proteome</keyword>
<dbReference type="InterPro" id="IPR023346">
    <property type="entry name" value="Lysozyme-like_dom_sf"/>
</dbReference>
<evidence type="ECO:0000313" key="4">
    <source>
        <dbReference type="Proteomes" id="UP000482155"/>
    </source>
</evidence>
<dbReference type="CDD" id="cd13400">
    <property type="entry name" value="LT_IagB-like"/>
    <property type="match status" value="1"/>
</dbReference>
<comment type="caution">
    <text evidence="3">The sequence shown here is derived from an EMBL/GenBank/DDBJ whole genome shotgun (WGS) entry which is preliminary data.</text>
</comment>
<reference evidence="3 4" key="1">
    <citation type="submission" date="2020-02" db="EMBL/GenBank/DDBJ databases">
        <authorList>
            <person name="Kim M.K."/>
        </authorList>
    </citation>
    <scope>NUCLEOTIDE SEQUENCE [LARGE SCALE GENOMIC DNA]</scope>
    <source>
        <strain evidence="3 4">17J57-3</strain>
    </source>
</reference>
<dbReference type="Gene3D" id="1.10.530.10">
    <property type="match status" value="1"/>
</dbReference>
<dbReference type="Proteomes" id="UP000482155">
    <property type="component" value="Unassembled WGS sequence"/>
</dbReference>
<feature type="signal peptide" evidence="1">
    <location>
        <begin position="1"/>
        <end position="19"/>
    </location>
</feature>
<name>A0A6B3SRN5_9BURK</name>
<feature type="domain" description="Transglycosylase SLT" evidence="2">
    <location>
        <begin position="26"/>
        <end position="132"/>
    </location>
</feature>
<protein>
    <submittedName>
        <fullName evidence="3">Lytic transglycosylase domain-containing protein</fullName>
    </submittedName>
</protein>
<dbReference type="EMBL" id="JAAIVB010000069">
    <property type="protein sequence ID" value="NEX63403.1"/>
    <property type="molecule type" value="Genomic_DNA"/>
</dbReference>
<dbReference type="Pfam" id="PF01464">
    <property type="entry name" value="SLT"/>
    <property type="match status" value="1"/>
</dbReference>
<dbReference type="AlphaFoldDB" id="A0A6B3SRN5"/>